<evidence type="ECO:0000256" key="8">
    <source>
        <dbReference type="ARBA" id="ARBA00023277"/>
    </source>
</evidence>
<comment type="pathway">
    <text evidence="2">Carbohydrate acid metabolism; 2-dehydro-3-deoxy-D-gluconate degradation; D-glyceraldehyde 3-phosphate and pyruvate from 2-dehydro-3-deoxy-D-gluconate: step 2/2.</text>
</comment>
<accession>A0ABY1QA69</accession>
<sequence length="208" mass="21850">MTFDQLAALKIVPVVAISTVNHASPLADALEAGGLPVAEITLRTDAGLKAIEALAARGNFAVGAGTVHSVKQAQQVADAGATFVVSPGFNPKTVQWCLDHDMPVYPGVSSPTDLEMALEFGLQVVKFFPAEQIGGVPMLKALQGPYADMRFIPTGGISIANLNDYLALPSVVACGGSWMVKSDLINQGRFDEVQRLTAEAVSLSQQSR</sequence>
<dbReference type="EMBL" id="FXUG01000008">
    <property type="protein sequence ID" value="SMP63640.1"/>
    <property type="molecule type" value="Genomic_DNA"/>
</dbReference>
<dbReference type="SUPFAM" id="SSF51569">
    <property type="entry name" value="Aldolase"/>
    <property type="match status" value="1"/>
</dbReference>
<dbReference type="NCBIfam" id="TIGR01182">
    <property type="entry name" value="eda"/>
    <property type="match status" value="1"/>
</dbReference>
<dbReference type="EC" id="4.1.2.14" evidence="5"/>
<comment type="catalytic activity">
    <reaction evidence="1">
        <text>2-dehydro-3-deoxy-6-phospho-D-gluconate = D-glyceraldehyde 3-phosphate + pyruvate</text>
        <dbReference type="Rhea" id="RHEA:17089"/>
        <dbReference type="ChEBI" id="CHEBI:15361"/>
        <dbReference type="ChEBI" id="CHEBI:57569"/>
        <dbReference type="ChEBI" id="CHEBI:59776"/>
        <dbReference type="EC" id="4.1.2.14"/>
    </reaction>
</comment>
<dbReference type="PROSITE" id="PS00159">
    <property type="entry name" value="ALDOLASE_KDPG_KHG_1"/>
    <property type="match status" value="1"/>
</dbReference>
<keyword evidence="8" id="KW-0119">Carbohydrate metabolism</keyword>
<evidence type="ECO:0000256" key="7">
    <source>
        <dbReference type="ARBA" id="ARBA00023270"/>
    </source>
</evidence>
<evidence type="ECO:0000256" key="3">
    <source>
        <dbReference type="ARBA" id="ARBA00006906"/>
    </source>
</evidence>
<evidence type="ECO:0000256" key="1">
    <source>
        <dbReference type="ARBA" id="ARBA00000654"/>
    </source>
</evidence>
<dbReference type="InterPro" id="IPR031337">
    <property type="entry name" value="KDPG/KHG_AS_1"/>
</dbReference>
<gene>
    <name evidence="9" type="ORF">SAMN06265222_108123</name>
</gene>
<comment type="similarity">
    <text evidence="3">Belongs to the KHG/KDPG aldolase family.</text>
</comment>
<dbReference type="InterPro" id="IPR000887">
    <property type="entry name" value="Aldlse_KDPG_KHG"/>
</dbReference>
<dbReference type="Pfam" id="PF01081">
    <property type="entry name" value="Aldolase"/>
    <property type="match status" value="1"/>
</dbReference>
<keyword evidence="7" id="KW-0704">Schiff base</keyword>
<name>A0ABY1QA69_9BACT</name>
<evidence type="ECO:0000256" key="2">
    <source>
        <dbReference type="ARBA" id="ARBA00004736"/>
    </source>
</evidence>
<evidence type="ECO:0000313" key="10">
    <source>
        <dbReference type="Proteomes" id="UP001158067"/>
    </source>
</evidence>
<comment type="subunit">
    <text evidence="4">Homotrimer.</text>
</comment>
<dbReference type="PROSITE" id="PS00160">
    <property type="entry name" value="ALDOLASE_KDPG_KHG_2"/>
    <property type="match status" value="1"/>
</dbReference>
<protein>
    <recommendedName>
        <fullName evidence="5">2-dehydro-3-deoxy-phosphogluconate aldolase</fullName>
        <ecNumber evidence="5">4.1.2.14</ecNumber>
    </recommendedName>
</protein>
<evidence type="ECO:0000256" key="6">
    <source>
        <dbReference type="ARBA" id="ARBA00023239"/>
    </source>
</evidence>
<dbReference type="InterPro" id="IPR013785">
    <property type="entry name" value="Aldolase_TIM"/>
</dbReference>
<evidence type="ECO:0000256" key="5">
    <source>
        <dbReference type="ARBA" id="ARBA00013063"/>
    </source>
</evidence>
<dbReference type="NCBIfam" id="NF004325">
    <property type="entry name" value="PRK05718.1"/>
    <property type="match status" value="1"/>
</dbReference>
<evidence type="ECO:0000256" key="4">
    <source>
        <dbReference type="ARBA" id="ARBA00011233"/>
    </source>
</evidence>
<dbReference type="Proteomes" id="UP001158067">
    <property type="component" value="Unassembled WGS sequence"/>
</dbReference>
<comment type="caution">
    <text evidence="9">The sequence shown here is derived from an EMBL/GenBank/DDBJ whole genome shotgun (WGS) entry which is preliminary data.</text>
</comment>
<reference evidence="9 10" key="1">
    <citation type="submission" date="2017-05" db="EMBL/GenBank/DDBJ databases">
        <authorList>
            <person name="Varghese N."/>
            <person name="Submissions S."/>
        </authorList>
    </citation>
    <scope>NUCLEOTIDE SEQUENCE [LARGE SCALE GENOMIC DNA]</scope>
    <source>
        <strain evidence="9 10">DSM 25457</strain>
    </source>
</reference>
<dbReference type="PANTHER" id="PTHR30246:SF1">
    <property type="entry name" value="2-DEHYDRO-3-DEOXY-6-PHOSPHOGALACTONATE ALDOLASE-RELATED"/>
    <property type="match status" value="1"/>
</dbReference>
<dbReference type="CDD" id="cd00452">
    <property type="entry name" value="KDPG_aldolase"/>
    <property type="match status" value="1"/>
</dbReference>
<organism evidence="9 10">
    <name type="scientific">Neorhodopirellula lusitana</name>
    <dbReference type="NCBI Taxonomy" id="445327"/>
    <lineage>
        <taxon>Bacteria</taxon>
        <taxon>Pseudomonadati</taxon>
        <taxon>Planctomycetota</taxon>
        <taxon>Planctomycetia</taxon>
        <taxon>Pirellulales</taxon>
        <taxon>Pirellulaceae</taxon>
        <taxon>Neorhodopirellula</taxon>
    </lineage>
</organism>
<dbReference type="InterPro" id="IPR031338">
    <property type="entry name" value="KDPG/KHG_AS_2"/>
</dbReference>
<keyword evidence="6" id="KW-0456">Lyase</keyword>
<dbReference type="Gene3D" id="3.20.20.70">
    <property type="entry name" value="Aldolase class I"/>
    <property type="match status" value="1"/>
</dbReference>
<keyword evidence="10" id="KW-1185">Reference proteome</keyword>
<proteinExistence type="inferred from homology"/>
<dbReference type="RefSeq" id="WP_283433492.1">
    <property type="nucleotide sequence ID" value="NZ_FXUG01000008.1"/>
</dbReference>
<dbReference type="PANTHER" id="PTHR30246">
    <property type="entry name" value="2-KETO-3-DEOXY-6-PHOSPHOGLUCONATE ALDOLASE"/>
    <property type="match status" value="1"/>
</dbReference>
<evidence type="ECO:0000313" key="9">
    <source>
        <dbReference type="EMBL" id="SMP63640.1"/>
    </source>
</evidence>